<sequence>MDQLDARISELSQKYLPLAVEMLREVIRIPADYVNKPLNQGGDPECGLSNHEGPRLEYLRNKIIEIGGVRSEEDIAFDEYGNLVWMVSDPNDGVPAKDKRVIYFDGHTDTVRALRYQWLSKTNGSIDSYDGVIDKSKMAREFLRSELGHLPDDSEFDHMVFGRGSADQLSGVISEAIATKIALELAPEGALKGSIIRAYATAVEEDNDGAGPMFVMQKVLPGAEPDMVPDVVILTEGTGDAQKGALGIYRGQRGRMQIELTVTGRSCHGSMPWEGLNPLEFGSAIIS</sequence>
<evidence type="ECO:0000313" key="5">
    <source>
        <dbReference type="EMBL" id="SVC83360.1"/>
    </source>
</evidence>
<dbReference type="Pfam" id="PF07687">
    <property type="entry name" value="M20_dimer"/>
    <property type="match status" value="1"/>
</dbReference>
<keyword evidence="3" id="KW-0862">Zinc</keyword>
<dbReference type="Gene3D" id="3.30.70.360">
    <property type="match status" value="1"/>
</dbReference>
<evidence type="ECO:0000256" key="1">
    <source>
        <dbReference type="ARBA" id="ARBA00001947"/>
    </source>
</evidence>
<dbReference type="AlphaFoldDB" id="A0A382QEI7"/>
<proteinExistence type="predicted"/>
<name>A0A382QEI7_9ZZZZ</name>
<gene>
    <name evidence="5" type="ORF">METZ01_LOCUS336214</name>
</gene>
<evidence type="ECO:0000256" key="3">
    <source>
        <dbReference type="ARBA" id="ARBA00022833"/>
    </source>
</evidence>
<dbReference type="PANTHER" id="PTHR43808:SF8">
    <property type="entry name" value="PEPTIDASE M20 DIMERISATION DOMAIN-CONTAINING PROTEIN"/>
    <property type="match status" value="1"/>
</dbReference>
<dbReference type="Gene3D" id="3.40.630.10">
    <property type="entry name" value="Zn peptidases"/>
    <property type="match status" value="1"/>
</dbReference>
<comment type="cofactor">
    <cofactor evidence="1">
        <name>Zn(2+)</name>
        <dbReference type="ChEBI" id="CHEBI:29105"/>
    </cofactor>
</comment>
<evidence type="ECO:0000259" key="4">
    <source>
        <dbReference type="Pfam" id="PF07687"/>
    </source>
</evidence>
<dbReference type="EMBL" id="UINC01113623">
    <property type="protein sequence ID" value="SVC83360.1"/>
    <property type="molecule type" value="Genomic_DNA"/>
</dbReference>
<accession>A0A382QEI7</accession>
<dbReference type="InterPro" id="IPR050072">
    <property type="entry name" value="Peptidase_M20A"/>
</dbReference>
<dbReference type="PANTHER" id="PTHR43808">
    <property type="entry name" value="ACETYLORNITHINE DEACETYLASE"/>
    <property type="match status" value="1"/>
</dbReference>
<feature type="domain" description="Peptidase M20 dimerisation" evidence="4">
    <location>
        <begin position="251"/>
        <end position="286"/>
    </location>
</feature>
<evidence type="ECO:0000256" key="2">
    <source>
        <dbReference type="ARBA" id="ARBA00022801"/>
    </source>
</evidence>
<dbReference type="PROSITE" id="PS00758">
    <property type="entry name" value="ARGE_DAPE_CPG2_1"/>
    <property type="match status" value="1"/>
</dbReference>
<protein>
    <recommendedName>
        <fullName evidence="4">Peptidase M20 dimerisation domain-containing protein</fullName>
    </recommendedName>
</protein>
<feature type="non-terminal residue" evidence="5">
    <location>
        <position position="287"/>
    </location>
</feature>
<dbReference type="InterPro" id="IPR001261">
    <property type="entry name" value="ArgE/DapE_CS"/>
</dbReference>
<organism evidence="5">
    <name type="scientific">marine metagenome</name>
    <dbReference type="NCBI Taxonomy" id="408172"/>
    <lineage>
        <taxon>unclassified sequences</taxon>
        <taxon>metagenomes</taxon>
        <taxon>ecological metagenomes</taxon>
    </lineage>
</organism>
<keyword evidence="2" id="KW-0378">Hydrolase</keyword>
<dbReference type="InterPro" id="IPR011650">
    <property type="entry name" value="Peptidase_M20_dimer"/>
</dbReference>
<reference evidence="5" key="1">
    <citation type="submission" date="2018-05" db="EMBL/GenBank/DDBJ databases">
        <authorList>
            <person name="Lanie J.A."/>
            <person name="Ng W.-L."/>
            <person name="Kazmierczak K.M."/>
            <person name="Andrzejewski T.M."/>
            <person name="Davidsen T.M."/>
            <person name="Wayne K.J."/>
            <person name="Tettelin H."/>
            <person name="Glass J.I."/>
            <person name="Rusch D."/>
            <person name="Podicherti R."/>
            <person name="Tsui H.-C.T."/>
            <person name="Winkler M.E."/>
        </authorList>
    </citation>
    <scope>NUCLEOTIDE SEQUENCE</scope>
</reference>
<dbReference type="SUPFAM" id="SSF53187">
    <property type="entry name" value="Zn-dependent exopeptidases"/>
    <property type="match status" value="1"/>
</dbReference>